<dbReference type="AlphaFoldDB" id="A0A8H7Q921"/>
<keyword evidence="2 3" id="KW-0040">ANK repeat</keyword>
<proteinExistence type="predicted"/>
<feature type="compositionally biased region" description="Polar residues" evidence="4">
    <location>
        <begin position="170"/>
        <end position="192"/>
    </location>
</feature>
<dbReference type="PROSITE" id="PS50088">
    <property type="entry name" value="ANK_REPEAT"/>
    <property type="match status" value="1"/>
</dbReference>
<keyword evidence="6" id="KW-1185">Reference proteome</keyword>
<accession>A0A8H7Q921</accession>
<dbReference type="PROSITE" id="PS50297">
    <property type="entry name" value="ANK_REP_REGION"/>
    <property type="match status" value="1"/>
</dbReference>
<evidence type="ECO:0000256" key="4">
    <source>
        <dbReference type="SAM" id="MobiDB-lite"/>
    </source>
</evidence>
<evidence type="ECO:0000256" key="3">
    <source>
        <dbReference type="PROSITE-ProRule" id="PRU00023"/>
    </source>
</evidence>
<dbReference type="GO" id="GO:0005634">
    <property type="term" value="C:nucleus"/>
    <property type="evidence" value="ECO:0007669"/>
    <property type="project" value="TreeGrafter"/>
</dbReference>
<evidence type="ECO:0000313" key="5">
    <source>
        <dbReference type="EMBL" id="KAG2188654.1"/>
    </source>
</evidence>
<dbReference type="InterPro" id="IPR036770">
    <property type="entry name" value="Ankyrin_rpt-contain_sf"/>
</dbReference>
<keyword evidence="1" id="KW-0677">Repeat</keyword>
<sequence>MALLIDQHEQSLWKRLTHGIEHNDAEKVRQTLDEGDPSVLLSHTQDHVVLTNPGMFGDELDHVNALQLAILKNKELIAFMIIEAVCKNQSTKSQCLNHRCAKGNTALHFAAFQNMHEIIGMLLKAGANPYIRNDQRLRPLDCSHEEEAVLALTSQVRPYSPPASSFSSVLLQKAASRQQPPHTPPDITSSIPQDYFDSPPKSTRPRSKDSSISIPTPPPSPTRTCNTPTVVDNGARRARFTLQSVFIDSCMNGDIDAVQDTLSRGAKINARHGANDKSPLMIALVNDQENVARLLLSRQDININYQDSNGWSALHYTAAMSLWSLLNDMAMKEGVDLYSVNGNNELIEDCPEDRLDRTKCKAIIQRARQVQKNHKKPRNVSAKQS</sequence>
<protein>
    <submittedName>
        <fullName evidence="5">Uncharacterized protein</fullName>
    </submittedName>
</protein>
<feature type="region of interest" description="Disordered" evidence="4">
    <location>
        <begin position="170"/>
        <end position="230"/>
    </location>
</feature>
<dbReference type="Gene3D" id="1.25.40.20">
    <property type="entry name" value="Ankyrin repeat-containing domain"/>
    <property type="match status" value="2"/>
</dbReference>
<comment type="caution">
    <text evidence="5">The sequence shown here is derived from an EMBL/GenBank/DDBJ whole genome shotgun (WGS) entry which is preliminary data.</text>
</comment>
<dbReference type="OrthoDB" id="428895at2759"/>
<dbReference type="Pfam" id="PF00023">
    <property type="entry name" value="Ank"/>
    <property type="match status" value="1"/>
</dbReference>
<reference evidence="5" key="1">
    <citation type="submission" date="2020-12" db="EMBL/GenBank/DDBJ databases">
        <title>Metabolic potential, ecology and presence of endohyphal bacteria is reflected in genomic diversity of Mucoromycotina.</title>
        <authorList>
            <person name="Muszewska A."/>
            <person name="Okrasinska A."/>
            <person name="Steczkiewicz K."/>
            <person name="Drgas O."/>
            <person name="Orlowska M."/>
            <person name="Perlinska-Lenart U."/>
            <person name="Aleksandrzak-Piekarczyk T."/>
            <person name="Szatraj K."/>
            <person name="Zielenkiewicz U."/>
            <person name="Pilsyk S."/>
            <person name="Malc E."/>
            <person name="Mieczkowski P."/>
            <person name="Kruszewska J.S."/>
            <person name="Biernat P."/>
            <person name="Pawlowska J."/>
        </authorList>
    </citation>
    <scope>NUCLEOTIDE SEQUENCE</scope>
    <source>
        <strain evidence="5">WA0000051536</strain>
    </source>
</reference>
<gene>
    <name evidence="5" type="ORF">INT44_001409</name>
</gene>
<dbReference type="SUPFAM" id="SSF48403">
    <property type="entry name" value="Ankyrin repeat"/>
    <property type="match status" value="1"/>
</dbReference>
<dbReference type="SMART" id="SM00248">
    <property type="entry name" value="ANK"/>
    <property type="match status" value="4"/>
</dbReference>
<dbReference type="EMBL" id="JAEPRA010000002">
    <property type="protein sequence ID" value="KAG2188654.1"/>
    <property type="molecule type" value="Genomic_DNA"/>
</dbReference>
<dbReference type="GO" id="GO:0010468">
    <property type="term" value="P:regulation of gene expression"/>
    <property type="evidence" value="ECO:0007669"/>
    <property type="project" value="TreeGrafter"/>
</dbReference>
<evidence type="ECO:0000256" key="1">
    <source>
        <dbReference type="ARBA" id="ARBA00022737"/>
    </source>
</evidence>
<dbReference type="PANTHER" id="PTHR24124">
    <property type="entry name" value="ANKYRIN REPEAT FAMILY A"/>
    <property type="match status" value="1"/>
</dbReference>
<evidence type="ECO:0000256" key="2">
    <source>
        <dbReference type="ARBA" id="ARBA00023043"/>
    </source>
</evidence>
<feature type="repeat" description="ANK" evidence="3">
    <location>
        <begin position="102"/>
        <end position="134"/>
    </location>
</feature>
<dbReference type="Proteomes" id="UP000612746">
    <property type="component" value="Unassembled WGS sequence"/>
</dbReference>
<name>A0A8H7Q921_9FUNG</name>
<dbReference type="PANTHER" id="PTHR24124:SF14">
    <property type="entry name" value="CHROMOSOME UNDETERMINED SCAFFOLD_25, WHOLE GENOME SHOTGUN SEQUENCE"/>
    <property type="match status" value="1"/>
</dbReference>
<organism evidence="5 6">
    <name type="scientific">Umbelopsis vinacea</name>
    <dbReference type="NCBI Taxonomy" id="44442"/>
    <lineage>
        <taxon>Eukaryota</taxon>
        <taxon>Fungi</taxon>
        <taxon>Fungi incertae sedis</taxon>
        <taxon>Mucoromycota</taxon>
        <taxon>Mucoromycotina</taxon>
        <taxon>Umbelopsidomycetes</taxon>
        <taxon>Umbelopsidales</taxon>
        <taxon>Umbelopsidaceae</taxon>
        <taxon>Umbelopsis</taxon>
    </lineage>
</organism>
<dbReference type="InterPro" id="IPR002110">
    <property type="entry name" value="Ankyrin_rpt"/>
</dbReference>
<dbReference type="Pfam" id="PF12796">
    <property type="entry name" value="Ank_2"/>
    <property type="match status" value="1"/>
</dbReference>
<evidence type="ECO:0000313" key="6">
    <source>
        <dbReference type="Proteomes" id="UP000612746"/>
    </source>
</evidence>